<dbReference type="Pfam" id="PF14388">
    <property type="entry name" value="DUF4419"/>
    <property type="match status" value="1"/>
</dbReference>
<evidence type="ECO:0000313" key="3">
    <source>
        <dbReference type="Proteomes" id="UP000214365"/>
    </source>
</evidence>
<protein>
    <submittedName>
        <fullName evidence="2">Uncharacterized protein</fullName>
    </submittedName>
</protein>
<sequence length="456" mass="51583">MPVTITTAEHAPRKWKAHKVSTAEKLLKESSPKDYRRCQNIIQSSFSRSQFRQSHISASTNGFVWAVFHAYSSHHNLTIRPEDVWFSILTQLSFFVNAHAEELRPFFVAHEGQKQLEVIENGSMDYADFGALAVRMTKLIEKNVVDPDLRDWIMPSFSTTTESDTVVAAILMMGSLQKYFSYAMTLICGIPSVTLLGEREDWLSMVQKLEKLKQLGNEPARFAQLLRPILNHFVLCFDGPESSDVLSFWGRCAHKYNMGSGPDYLCGWISVFCFWDENGKMLRRDRIHPVSSAEFERQNTELCLDDALSRRVDIRDVPSGFASVPVTVNDNGEVYDTMMLAGLVGIQASSSGAVLDQGRDHLDSDNYGHQHLDSQPESGPDEETGLDSIQPLSGWWMYEKQHRENGERTSEEASIDPISGSQHVEDWLSENTFLKLSARRRREQEDSADSMVVSAV</sequence>
<dbReference type="RefSeq" id="XP_020116924.1">
    <property type="nucleotide sequence ID" value="XM_020263004.1"/>
</dbReference>
<evidence type="ECO:0000256" key="1">
    <source>
        <dbReference type="SAM" id="MobiDB-lite"/>
    </source>
</evidence>
<dbReference type="OrthoDB" id="9978173at2759"/>
<dbReference type="Proteomes" id="UP000214365">
    <property type="component" value="Unassembled WGS sequence"/>
</dbReference>
<dbReference type="PANTHER" id="PTHR31252">
    <property type="entry name" value="DUF4419 DOMAIN-CONTAINING PROTEIN"/>
    <property type="match status" value="1"/>
</dbReference>
<feature type="region of interest" description="Disordered" evidence="1">
    <location>
        <begin position="356"/>
        <end position="390"/>
    </location>
</feature>
<reference evidence="2 3" key="1">
    <citation type="submission" date="2015-06" db="EMBL/GenBank/DDBJ databases">
        <title>Talaromyces atroroseus IBT 11181 draft genome.</title>
        <authorList>
            <person name="Rasmussen K.B."/>
            <person name="Rasmussen S."/>
            <person name="Petersen B."/>
            <person name="Sicheritz-Ponten T."/>
            <person name="Mortensen U.H."/>
            <person name="Thrane U."/>
        </authorList>
    </citation>
    <scope>NUCLEOTIDE SEQUENCE [LARGE SCALE GENOMIC DNA]</scope>
    <source>
        <strain evidence="2 3">IBT 11181</strain>
    </source>
</reference>
<dbReference type="PANTHER" id="PTHR31252:SF11">
    <property type="entry name" value="DUF4419 DOMAIN-CONTAINING PROTEIN"/>
    <property type="match status" value="1"/>
</dbReference>
<dbReference type="STRING" id="1441469.A0A225AD01"/>
<comment type="caution">
    <text evidence="2">The sequence shown here is derived from an EMBL/GenBank/DDBJ whole genome shotgun (WGS) entry which is preliminary data.</text>
</comment>
<feature type="compositionally biased region" description="Basic and acidic residues" evidence="1">
    <location>
        <begin position="357"/>
        <end position="374"/>
    </location>
</feature>
<organism evidence="2 3">
    <name type="scientific">Talaromyces atroroseus</name>
    <dbReference type="NCBI Taxonomy" id="1441469"/>
    <lineage>
        <taxon>Eukaryota</taxon>
        <taxon>Fungi</taxon>
        <taxon>Dikarya</taxon>
        <taxon>Ascomycota</taxon>
        <taxon>Pezizomycotina</taxon>
        <taxon>Eurotiomycetes</taxon>
        <taxon>Eurotiomycetidae</taxon>
        <taxon>Eurotiales</taxon>
        <taxon>Trichocomaceae</taxon>
        <taxon>Talaromyces</taxon>
        <taxon>Talaromyces sect. Trachyspermi</taxon>
    </lineage>
</organism>
<proteinExistence type="predicted"/>
<gene>
    <name evidence="2" type="ORF">UA08_07778</name>
</gene>
<name>A0A225AD01_TALAT</name>
<feature type="compositionally biased region" description="Basic and acidic residues" evidence="1">
    <location>
        <begin position="402"/>
        <end position="411"/>
    </location>
</feature>
<dbReference type="InterPro" id="IPR025533">
    <property type="entry name" value="DUF4419"/>
</dbReference>
<dbReference type="GeneID" id="31007534"/>
<dbReference type="EMBL" id="LFMY01000013">
    <property type="protein sequence ID" value="OKL56803.1"/>
    <property type="molecule type" value="Genomic_DNA"/>
</dbReference>
<evidence type="ECO:0000313" key="2">
    <source>
        <dbReference type="EMBL" id="OKL56803.1"/>
    </source>
</evidence>
<dbReference type="AlphaFoldDB" id="A0A225AD01"/>
<feature type="region of interest" description="Disordered" evidence="1">
    <location>
        <begin position="402"/>
        <end position="423"/>
    </location>
</feature>
<accession>A0A225AD01</accession>
<keyword evidence="3" id="KW-1185">Reference proteome</keyword>